<dbReference type="HOGENOM" id="CLU_2347973_0_0_1"/>
<gene>
    <name evidence="1" type="ORF">SS1G_07057</name>
</gene>
<organism evidence="1 2">
    <name type="scientific">Sclerotinia sclerotiorum (strain ATCC 18683 / 1980 / Ss-1)</name>
    <name type="common">White mold</name>
    <name type="synonym">Whetzelinia sclerotiorum</name>
    <dbReference type="NCBI Taxonomy" id="665079"/>
    <lineage>
        <taxon>Eukaryota</taxon>
        <taxon>Fungi</taxon>
        <taxon>Dikarya</taxon>
        <taxon>Ascomycota</taxon>
        <taxon>Pezizomycotina</taxon>
        <taxon>Leotiomycetes</taxon>
        <taxon>Helotiales</taxon>
        <taxon>Sclerotiniaceae</taxon>
        <taxon>Sclerotinia</taxon>
    </lineage>
</organism>
<sequence length="97" mass="10741">MLQLLEAKDAKGEKAVYSLVVGTGTAKVRSMMNCQMILVDTVRAYLLSFLLFSARRIKSFIIFATWEVSQHIAQKNTKTINQSYASTNAGLPAVRGK</sequence>
<dbReference type="RefSeq" id="XP_001591611.1">
    <property type="nucleotide sequence ID" value="XM_001591561.1"/>
</dbReference>
<protein>
    <submittedName>
        <fullName evidence="1">Uncharacterized protein</fullName>
    </submittedName>
</protein>
<proteinExistence type="predicted"/>
<dbReference type="GeneID" id="5487647"/>
<dbReference type="AlphaFoldDB" id="A7EP08"/>
<keyword evidence="2" id="KW-1185">Reference proteome</keyword>
<evidence type="ECO:0000313" key="2">
    <source>
        <dbReference type="Proteomes" id="UP000001312"/>
    </source>
</evidence>
<dbReference type="InParanoid" id="A7EP08"/>
<dbReference type="KEGG" id="ssl:SS1G_07057"/>
<evidence type="ECO:0000313" key="1">
    <source>
        <dbReference type="EMBL" id="EDO04574.1"/>
    </source>
</evidence>
<dbReference type="EMBL" id="CH476629">
    <property type="protein sequence ID" value="EDO04574.1"/>
    <property type="molecule type" value="Genomic_DNA"/>
</dbReference>
<dbReference type="Proteomes" id="UP000001312">
    <property type="component" value="Unassembled WGS sequence"/>
</dbReference>
<accession>A7EP08</accession>
<name>A7EP08_SCLS1</name>
<reference evidence="2" key="1">
    <citation type="journal article" date="2011" name="PLoS Genet.">
        <title>Genomic analysis of the necrotrophic fungal pathogens Sclerotinia sclerotiorum and Botrytis cinerea.</title>
        <authorList>
            <person name="Amselem J."/>
            <person name="Cuomo C.A."/>
            <person name="van Kan J.A."/>
            <person name="Viaud M."/>
            <person name="Benito E.P."/>
            <person name="Couloux A."/>
            <person name="Coutinho P.M."/>
            <person name="de Vries R.P."/>
            <person name="Dyer P.S."/>
            <person name="Fillinger S."/>
            <person name="Fournier E."/>
            <person name="Gout L."/>
            <person name="Hahn M."/>
            <person name="Kohn L."/>
            <person name="Lapalu N."/>
            <person name="Plummer K.M."/>
            <person name="Pradier J.M."/>
            <person name="Quevillon E."/>
            <person name="Sharon A."/>
            <person name="Simon A."/>
            <person name="ten Have A."/>
            <person name="Tudzynski B."/>
            <person name="Tudzynski P."/>
            <person name="Wincker P."/>
            <person name="Andrew M."/>
            <person name="Anthouard V."/>
            <person name="Beever R.E."/>
            <person name="Beffa R."/>
            <person name="Benoit I."/>
            <person name="Bouzid O."/>
            <person name="Brault B."/>
            <person name="Chen Z."/>
            <person name="Choquer M."/>
            <person name="Collemare J."/>
            <person name="Cotton P."/>
            <person name="Danchin E.G."/>
            <person name="Da Silva C."/>
            <person name="Gautier A."/>
            <person name="Giraud C."/>
            <person name="Giraud T."/>
            <person name="Gonzalez C."/>
            <person name="Grossetete S."/>
            <person name="Guldener U."/>
            <person name="Henrissat B."/>
            <person name="Howlett B.J."/>
            <person name="Kodira C."/>
            <person name="Kretschmer M."/>
            <person name="Lappartient A."/>
            <person name="Leroch M."/>
            <person name="Levis C."/>
            <person name="Mauceli E."/>
            <person name="Neuveglise C."/>
            <person name="Oeser B."/>
            <person name="Pearson M."/>
            <person name="Poulain J."/>
            <person name="Poussereau N."/>
            <person name="Quesneville H."/>
            <person name="Rascle C."/>
            <person name="Schumacher J."/>
            <person name="Segurens B."/>
            <person name="Sexton A."/>
            <person name="Silva E."/>
            <person name="Sirven C."/>
            <person name="Soanes D.M."/>
            <person name="Talbot N.J."/>
            <person name="Templeton M."/>
            <person name="Yandava C."/>
            <person name="Yarden O."/>
            <person name="Zeng Q."/>
            <person name="Rollins J.A."/>
            <person name="Lebrun M.H."/>
            <person name="Dickman M."/>
        </authorList>
    </citation>
    <scope>NUCLEOTIDE SEQUENCE [LARGE SCALE GENOMIC DNA]</scope>
    <source>
        <strain evidence="2">ATCC 18683 / 1980 / Ss-1</strain>
    </source>
</reference>